<evidence type="ECO:0000313" key="4">
    <source>
        <dbReference type="EMBL" id="MEJ2888410.1"/>
    </source>
</evidence>
<feature type="domain" description="DUF5667" evidence="3">
    <location>
        <begin position="173"/>
        <end position="225"/>
    </location>
</feature>
<keyword evidence="2" id="KW-0812">Transmembrane</keyword>
<evidence type="ECO:0000313" key="5">
    <source>
        <dbReference type="Proteomes" id="UP001370100"/>
    </source>
</evidence>
<feature type="region of interest" description="Disordered" evidence="1">
    <location>
        <begin position="322"/>
        <end position="447"/>
    </location>
</feature>
<keyword evidence="2" id="KW-0472">Membrane</keyword>
<feature type="compositionally biased region" description="Low complexity" evidence="1">
    <location>
        <begin position="346"/>
        <end position="382"/>
    </location>
</feature>
<name>A0ABU8N7L3_9PSEU</name>
<dbReference type="Pfam" id="PF18915">
    <property type="entry name" value="DUF5667"/>
    <property type="match status" value="1"/>
</dbReference>
<accession>A0ABU8N7L3</accession>
<feature type="region of interest" description="Disordered" evidence="1">
    <location>
        <begin position="261"/>
        <end position="308"/>
    </location>
</feature>
<dbReference type="InterPro" id="IPR043725">
    <property type="entry name" value="DUF5667"/>
</dbReference>
<gene>
    <name evidence="4" type="ORF">WCD41_18265</name>
</gene>
<keyword evidence="2" id="KW-1133">Transmembrane helix</keyword>
<dbReference type="EMBL" id="JBBEGL010000005">
    <property type="protein sequence ID" value="MEJ2888410.1"/>
    <property type="molecule type" value="Genomic_DNA"/>
</dbReference>
<evidence type="ECO:0000256" key="1">
    <source>
        <dbReference type="SAM" id="MobiDB-lite"/>
    </source>
</evidence>
<evidence type="ECO:0000259" key="3">
    <source>
        <dbReference type="Pfam" id="PF18915"/>
    </source>
</evidence>
<dbReference type="RefSeq" id="WP_337714955.1">
    <property type="nucleotide sequence ID" value="NZ_JBBEGL010000005.1"/>
</dbReference>
<evidence type="ECO:0000256" key="2">
    <source>
        <dbReference type="SAM" id="Phobius"/>
    </source>
</evidence>
<reference evidence="4 5" key="1">
    <citation type="submission" date="2024-03" db="EMBL/GenBank/DDBJ databases">
        <title>Actinomycetospora sp. OC33-EN06, a novel actinomycete isolated from wild orchid (Aerides multiflora).</title>
        <authorList>
            <person name="Suriyachadkun C."/>
        </authorList>
    </citation>
    <scope>NUCLEOTIDE SEQUENCE [LARGE SCALE GENOMIC DNA]</scope>
    <source>
        <strain evidence="4 5">OC33-EN06</strain>
    </source>
</reference>
<sequence>MASGHDEDDERSARVWEQRDATGRPAPPDRAGPSRDAAPDHQAPDHQALELDLVAALRAAGRDAAGPDPATSARMRAAVMAEITGGAEAAPRGGTRVLRTTDTGPAGGRGAGRAGARRTGTPSGTRSGADRPADNRPTGRAPRRRSSRVMSSMVSGACAILLLGALTVLLSRGALPGEMLYGVKRASENAEIGLTSGQEAKGQRHLDFAATRLEEVSDLISRNSTTAAGTGPTAAGLGPDEAALVLENLRAFGEQARTGSRMILPLASQPSGPPPRELEDWARAQSSRLDTLSPSLDGDGRAAAADSQQMLQRLGQRAAALGGPTRCATGDQSDDLGPVPARECNTSTEPSTASPESSQAASTSSATSTTTTTTTTTSTSRSSSDEDSSTRSSGDSDDDNGGVVDDLLPGGERRESPDPVRVPLPVPLLPQVDVPPLLPGLPGLSLG</sequence>
<feature type="region of interest" description="Disordered" evidence="1">
    <location>
        <begin position="86"/>
        <end position="149"/>
    </location>
</feature>
<comment type="caution">
    <text evidence="4">The sequence shown here is derived from an EMBL/GenBank/DDBJ whole genome shotgun (WGS) entry which is preliminary data.</text>
</comment>
<organism evidence="4 5">
    <name type="scientific">Actinomycetospora aeridis</name>
    <dbReference type="NCBI Taxonomy" id="3129231"/>
    <lineage>
        <taxon>Bacteria</taxon>
        <taxon>Bacillati</taxon>
        <taxon>Actinomycetota</taxon>
        <taxon>Actinomycetes</taxon>
        <taxon>Pseudonocardiales</taxon>
        <taxon>Pseudonocardiaceae</taxon>
        <taxon>Actinomycetospora</taxon>
    </lineage>
</organism>
<feature type="compositionally biased region" description="Acidic residues" evidence="1">
    <location>
        <begin position="1"/>
        <end position="10"/>
    </location>
</feature>
<feature type="compositionally biased region" description="Basic and acidic residues" evidence="1">
    <location>
        <begin position="37"/>
        <end position="49"/>
    </location>
</feature>
<protein>
    <submittedName>
        <fullName evidence="4">DUF5667 domain-containing protein</fullName>
    </submittedName>
</protein>
<feature type="compositionally biased region" description="Low complexity" evidence="1">
    <location>
        <begin position="117"/>
        <end position="127"/>
    </location>
</feature>
<feature type="compositionally biased region" description="Polar residues" evidence="1">
    <location>
        <begin position="284"/>
        <end position="294"/>
    </location>
</feature>
<feature type="compositionally biased region" description="Low complexity" evidence="1">
    <location>
        <begin position="429"/>
        <end position="447"/>
    </location>
</feature>
<proteinExistence type="predicted"/>
<feature type="region of interest" description="Disordered" evidence="1">
    <location>
        <begin position="1"/>
        <end position="54"/>
    </location>
</feature>
<feature type="transmembrane region" description="Helical" evidence="2">
    <location>
        <begin position="149"/>
        <end position="170"/>
    </location>
</feature>
<keyword evidence="5" id="KW-1185">Reference proteome</keyword>
<feature type="compositionally biased region" description="Basic and acidic residues" evidence="1">
    <location>
        <begin position="11"/>
        <end position="22"/>
    </location>
</feature>
<dbReference type="Proteomes" id="UP001370100">
    <property type="component" value="Unassembled WGS sequence"/>
</dbReference>